<dbReference type="EMBL" id="UAPV01000001">
    <property type="protein sequence ID" value="SPT69660.1"/>
    <property type="molecule type" value="Genomic_DNA"/>
</dbReference>
<dbReference type="Proteomes" id="UP000250086">
    <property type="component" value="Unassembled WGS sequence"/>
</dbReference>
<accession>A0A2X0VPH9</accession>
<keyword evidence="2" id="KW-1185">Reference proteome</keyword>
<sequence>MTVAACAASLLVLCSCQSHDGSSNLLNPGMSIDGREIYLRGEMNDYAVMSAYRLNKIDENTFCTVAPLRADWAPYRFKFADSAWSSGSNFGYAAPPGVLHVDGPKVKLNAASRFEELSFSPDEDGNYRFCLIKDGKSYHATVDKSDDELATLHDLLFNSGSLLSTLN</sequence>
<evidence type="ECO:0008006" key="3">
    <source>
        <dbReference type="Google" id="ProtNLM"/>
    </source>
</evidence>
<organism evidence="1 2">
    <name type="scientific">Anaerobiospirillum thomasii</name>
    <dbReference type="NCBI Taxonomy" id="179995"/>
    <lineage>
        <taxon>Bacteria</taxon>
        <taxon>Pseudomonadati</taxon>
        <taxon>Pseudomonadota</taxon>
        <taxon>Gammaproteobacteria</taxon>
        <taxon>Aeromonadales</taxon>
        <taxon>Succinivibrionaceae</taxon>
        <taxon>Anaerobiospirillum</taxon>
    </lineage>
</organism>
<protein>
    <recommendedName>
        <fullName evidence="3">Pullulanase</fullName>
    </recommendedName>
</protein>
<reference evidence="1 2" key="1">
    <citation type="submission" date="2018-06" db="EMBL/GenBank/DDBJ databases">
        <authorList>
            <consortium name="Pathogen Informatics"/>
            <person name="Doyle S."/>
        </authorList>
    </citation>
    <scope>NUCLEOTIDE SEQUENCE [LARGE SCALE GENOMIC DNA]</scope>
    <source>
        <strain evidence="1 2">NCTC13093</strain>
    </source>
</reference>
<dbReference type="AlphaFoldDB" id="A0A2X0VPH9"/>
<gene>
    <name evidence="1" type="ORF">NCTC13093_01039</name>
</gene>
<proteinExistence type="predicted"/>
<evidence type="ECO:0000313" key="2">
    <source>
        <dbReference type="Proteomes" id="UP000250086"/>
    </source>
</evidence>
<evidence type="ECO:0000313" key="1">
    <source>
        <dbReference type="EMBL" id="SPT69660.1"/>
    </source>
</evidence>
<name>A0A2X0VPH9_9GAMM</name>